<dbReference type="InParanoid" id="A0A061AK06"/>
<dbReference type="RefSeq" id="WP_045749774.1">
    <property type="nucleotide sequence ID" value="NZ_FUZK01000001.1"/>
</dbReference>
<dbReference type="PATRIC" id="fig|35623.3.peg.1273"/>
<accession>A0A061AK06</accession>
<sequence>MNELIELLIQKNLKIAIVESMTGGRLAYEFVKHKGASSIFQEGFILYSNESKSKYLEIPLKDIENYGVVSNYIAQKMAERMHQLTNRDISISVTGYASDRSPNEAYFSIYYNNAITTKHIVFKSTDKREENILKTVQLITENLKVLIKK</sequence>
<keyword evidence="3" id="KW-1185">Reference proteome</keyword>
<dbReference type="InterPro" id="IPR036653">
    <property type="entry name" value="CinA-like_C"/>
</dbReference>
<proteinExistence type="predicted"/>
<name>A0A061AK06_9MOLU</name>
<dbReference type="KEGG" id="aoc:Aocu_12740"/>
<organism evidence="2 3">
    <name type="scientific">Acholeplasma oculi</name>
    <dbReference type="NCBI Taxonomy" id="35623"/>
    <lineage>
        <taxon>Bacteria</taxon>
        <taxon>Bacillati</taxon>
        <taxon>Mycoplasmatota</taxon>
        <taxon>Mollicutes</taxon>
        <taxon>Acholeplasmatales</taxon>
        <taxon>Acholeplasmataceae</taxon>
        <taxon>Acholeplasma</taxon>
    </lineage>
</organism>
<dbReference type="InterPro" id="IPR008136">
    <property type="entry name" value="CinA_C"/>
</dbReference>
<evidence type="ECO:0000259" key="1">
    <source>
        <dbReference type="Pfam" id="PF02464"/>
    </source>
</evidence>
<reference evidence="3" key="1">
    <citation type="submission" date="2014-05" db="EMBL/GenBank/DDBJ databases">
        <authorList>
            <person name="Kube M."/>
        </authorList>
    </citation>
    <scope>NUCLEOTIDE SEQUENCE [LARGE SCALE GENOMIC DNA]</scope>
</reference>
<gene>
    <name evidence="2" type="primary">cinA</name>
    <name evidence="2" type="ORF">Aocu_12740</name>
</gene>
<dbReference type="SUPFAM" id="SSF142433">
    <property type="entry name" value="CinA-like"/>
    <property type="match status" value="1"/>
</dbReference>
<dbReference type="Pfam" id="PF02464">
    <property type="entry name" value="CinA"/>
    <property type="match status" value="1"/>
</dbReference>
<dbReference type="HOGENOM" id="CLU_030805_1_2_14"/>
<evidence type="ECO:0000313" key="2">
    <source>
        <dbReference type="EMBL" id="CDR31347.1"/>
    </source>
</evidence>
<dbReference type="AlphaFoldDB" id="A0A061AK06"/>
<feature type="domain" description="CinA C-terminal" evidence="1">
    <location>
        <begin position="3"/>
        <end position="138"/>
    </location>
</feature>
<evidence type="ECO:0000313" key="3">
    <source>
        <dbReference type="Proteomes" id="UP000032434"/>
    </source>
</evidence>
<dbReference type="Proteomes" id="UP000032434">
    <property type="component" value="Chromosome 1"/>
</dbReference>
<dbReference type="STRING" id="35623.Aocu_12740"/>
<protein>
    <submittedName>
        <fullName evidence="2">Competence/damage-inducible protein CinA</fullName>
    </submittedName>
</protein>
<dbReference type="EMBL" id="LK028559">
    <property type="protein sequence ID" value="CDR31347.1"/>
    <property type="molecule type" value="Genomic_DNA"/>
</dbReference>
<dbReference type="NCBIfam" id="TIGR00199">
    <property type="entry name" value="PncC_domain"/>
    <property type="match status" value="1"/>
</dbReference>
<dbReference type="Gene3D" id="3.90.950.20">
    <property type="entry name" value="CinA-like"/>
    <property type="match status" value="1"/>
</dbReference>
<dbReference type="OrthoDB" id="399376at2"/>